<dbReference type="GO" id="GO:0070828">
    <property type="term" value="P:heterochromatin organization"/>
    <property type="evidence" value="ECO:0007669"/>
    <property type="project" value="TreeGrafter"/>
</dbReference>
<keyword evidence="8" id="KW-1185">Reference proteome</keyword>
<organism evidence="7 8">
    <name type="scientific">Solea senegalensis</name>
    <name type="common">Senegalese sole</name>
    <dbReference type="NCBI Taxonomy" id="28829"/>
    <lineage>
        <taxon>Eukaryota</taxon>
        <taxon>Metazoa</taxon>
        <taxon>Chordata</taxon>
        <taxon>Craniata</taxon>
        <taxon>Vertebrata</taxon>
        <taxon>Euteleostomi</taxon>
        <taxon>Actinopterygii</taxon>
        <taxon>Neopterygii</taxon>
        <taxon>Teleostei</taxon>
        <taxon>Neoteleostei</taxon>
        <taxon>Acanthomorphata</taxon>
        <taxon>Carangaria</taxon>
        <taxon>Pleuronectiformes</taxon>
        <taxon>Pleuronectoidei</taxon>
        <taxon>Soleidae</taxon>
        <taxon>Solea</taxon>
    </lineage>
</organism>
<feature type="domain" description="DUF5604" evidence="4">
    <location>
        <begin position="287"/>
        <end position="340"/>
    </location>
</feature>
<protein>
    <submittedName>
        <fullName evidence="7">Uncharacterized protein</fullName>
    </submittedName>
</protein>
<evidence type="ECO:0000256" key="1">
    <source>
        <dbReference type="ARBA" id="ARBA00004123"/>
    </source>
</evidence>
<dbReference type="InterPro" id="IPR051516">
    <property type="entry name" value="SETDB_methyltransferase"/>
</dbReference>
<gene>
    <name evidence="7" type="ORF">JOB18_000492</name>
</gene>
<feature type="region of interest" description="Disordered" evidence="3">
    <location>
        <begin position="84"/>
        <end position="123"/>
    </location>
</feature>
<evidence type="ECO:0000256" key="2">
    <source>
        <dbReference type="ARBA" id="ARBA00023242"/>
    </source>
</evidence>
<comment type="subcellular location">
    <subcellularLocation>
        <location evidence="1">Nucleus</location>
    </subcellularLocation>
</comment>
<dbReference type="EMBL" id="JAGKHQ010000013">
    <property type="protein sequence ID" value="KAG7499817.1"/>
    <property type="molecule type" value="Genomic_DNA"/>
</dbReference>
<comment type="caution">
    <text evidence="7">The sequence shown here is derived from an EMBL/GenBank/DDBJ whole genome shotgun (WGS) entry which is preliminary data.</text>
</comment>
<dbReference type="GO" id="GO:0005634">
    <property type="term" value="C:nucleus"/>
    <property type="evidence" value="ECO:0007669"/>
    <property type="project" value="UniProtKB-SubCell"/>
</dbReference>
<dbReference type="InterPro" id="IPR041292">
    <property type="entry name" value="Tudor_4"/>
</dbReference>
<dbReference type="GO" id="GO:0046974">
    <property type="term" value="F:histone H3K9 methyltransferase activity"/>
    <property type="evidence" value="ECO:0007669"/>
    <property type="project" value="TreeGrafter"/>
</dbReference>
<reference evidence="7 8" key="1">
    <citation type="journal article" date="2021" name="Sci. Rep.">
        <title>Chromosome anchoring in Senegalese sole (Solea senegalensis) reveals sex-associated markers and genome rearrangements in flatfish.</title>
        <authorList>
            <person name="Guerrero-Cozar I."/>
            <person name="Gomez-Garrido J."/>
            <person name="Berbel C."/>
            <person name="Martinez-Blanch J.F."/>
            <person name="Alioto T."/>
            <person name="Claros M.G."/>
            <person name="Gagnaire P.A."/>
            <person name="Manchado M."/>
        </authorList>
    </citation>
    <scope>NUCLEOTIDE SEQUENCE [LARGE SCALE GENOMIC DNA]</scope>
    <source>
        <strain evidence="7">Sse05_10M</strain>
    </source>
</reference>
<dbReference type="PANTHER" id="PTHR46024:SF1">
    <property type="entry name" value="HISTONE-LYSINE N-METHYLTRANSFERASE EGGLESS"/>
    <property type="match status" value="1"/>
</dbReference>
<feature type="compositionally biased region" description="Basic and acidic residues" evidence="3">
    <location>
        <begin position="197"/>
        <end position="208"/>
    </location>
</feature>
<dbReference type="InterPro" id="IPR041291">
    <property type="entry name" value="TUDOR_5"/>
</dbReference>
<dbReference type="GO" id="GO:0010629">
    <property type="term" value="P:negative regulation of gene expression"/>
    <property type="evidence" value="ECO:0007669"/>
    <property type="project" value="TreeGrafter"/>
</dbReference>
<name>A0AAV6R772_SOLSE</name>
<dbReference type="Pfam" id="PF18359">
    <property type="entry name" value="Tudor_5"/>
    <property type="match status" value="1"/>
</dbReference>
<dbReference type="Proteomes" id="UP000693946">
    <property type="component" value="Linkage Group LG20"/>
</dbReference>
<feature type="domain" description="Histone methyltransferase Tudor" evidence="6">
    <location>
        <begin position="348"/>
        <end position="394"/>
    </location>
</feature>
<proteinExistence type="predicted"/>
<evidence type="ECO:0000313" key="8">
    <source>
        <dbReference type="Proteomes" id="UP000693946"/>
    </source>
</evidence>
<evidence type="ECO:0000259" key="6">
    <source>
        <dbReference type="Pfam" id="PF18359"/>
    </source>
</evidence>
<dbReference type="Pfam" id="PF18358">
    <property type="entry name" value="Tudor_4"/>
    <property type="match status" value="1"/>
</dbReference>
<evidence type="ECO:0000259" key="5">
    <source>
        <dbReference type="Pfam" id="PF18358"/>
    </source>
</evidence>
<feature type="domain" description="Histone methyltransferase Tudor" evidence="5">
    <location>
        <begin position="438"/>
        <end position="485"/>
    </location>
</feature>
<sequence>MEGDELERNRDELQNWIREKVEKRELITPYLLEKCNMLQSLLERREKRAAKLLKLWESVAACEATLKKQYSLLGLEYRDTDSEDDDVGTGCEHVPHLSNDPVQSETRGCLSPATRGHTLNGNHDKKLFPYIRNSVVSLTRLPEWKIATLLQSTSQEDDSDNEILSNIDSDDQWEPEISSSDSDCSVLFNNKRRKKEQKSNEKLGKSHETQPVASKADDDDSIAETKAPQASNQSIAEYGALKTESPPAKTEVTKVPSVCSLSASCQTTDKATDKTTKNLPCVPEKELSVDTTVVARRRQLKWQQGKIKEILTKKDGRLKYKVVFEEMGKMLVSGYHIALDHIPEVEQLFVGARVVVKCKADRPYFCPGVIAEVPCRKNSYRFLAFYDDHTAVYVGLSLLHKVYQPLTEPLDDIVDKVHRAFMKDYLESWPHPPQAYYKRGQVIKAEFNGVQQECEVRQVDCSLIEVVFKGDQHTEWIYRGSMRLEQVTNMRAQMKFDKEKRKGRKGRQFASVSNNS</sequence>
<evidence type="ECO:0000313" key="7">
    <source>
        <dbReference type="EMBL" id="KAG7499817.1"/>
    </source>
</evidence>
<dbReference type="PANTHER" id="PTHR46024">
    <property type="entry name" value="HISTONE-LYSINE N-METHYLTRANSFERASE EGGLESS"/>
    <property type="match status" value="1"/>
</dbReference>
<feature type="region of interest" description="Disordered" evidence="3">
    <location>
        <begin position="152"/>
        <end position="234"/>
    </location>
</feature>
<evidence type="ECO:0000259" key="4">
    <source>
        <dbReference type="Pfam" id="PF18300"/>
    </source>
</evidence>
<keyword evidence="2" id="KW-0539">Nucleus</keyword>
<evidence type="ECO:0000256" key="3">
    <source>
        <dbReference type="SAM" id="MobiDB-lite"/>
    </source>
</evidence>
<dbReference type="AlphaFoldDB" id="A0AAV6R772"/>
<accession>A0AAV6R772</accession>
<dbReference type="Pfam" id="PF18300">
    <property type="entry name" value="DUF5604"/>
    <property type="match status" value="1"/>
</dbReference>
<dbReference type="InterPro" id="IPR040880">
    <property type="entry name" value="DUF5604"/>
</dbReference>